<proteinExistence type="predicted"/>
<comment type="caution">
    <text evidence="1">The sequence shown here is derived from an EMBL/GenBank/DDBJ whole genome shotgun (WGS) entry which is preliminary data.</text>
</comment>
<protein>
    <submittedName>
        <fullName evidence="1">Uncharacterized protein</fullName>
    </submittedName>
</protein>
<organism evidence="1 2">
    <name type="scientific">Araneus ventricosus</name>
    <name type="common">Orbweaver spider</name>
    <name type="synonym">Epeira ventricosa</name>
    <dbReference type="NCBI Taxonomy" id="182803"/>
    <lineage>
        <taxon>Eukaryota</taxon>
        <taxon>Metazoa</taxon>
        <taxon>Ecdysozoa</taxon>
        <taxon>Arthropoda</taxon>
        <taxon>Chelicerata</taxon>
        <taxon>Arachnida</taxon>
        <taxon>Araneae</taxon>
        <taxon>Araneomorphae</taxon>
        <taxon>Entelegynae</taxon>
        <taxon>Araneoidea</taxon>
        <taxon>Araneidae</taxon>
        <taxon>Araneus</taxon>
    </lineage>
</organism>
<dbReference type="EMBL" id="BGPR01018031">
    <property type="protein sequence ID" value="GBN78074.1"/>
    <property type="molecule type" value="Genomic_DNA"/>
</dbReference>
<gene>
    <name evidence="1" type="ORF">AVEN_185119_1</name>
</gene>
<keyword evidence="2" id="KW-1185">Reference proteome</keyword>
<name>A0A4Y2RQI0_ARAVE</name>
<reference evidence="1 2" key="1">
    <citation type="journal article" date="2019" name="Sci. Rep.">
        <title>Orb-weaving spider Araneus ventricosus genome elucidates the spidroin gene catalogue.</title>
        <authorList>
            <person name="Kono N."/>
            <person name="Nakamura H."/>
            <person name="Ohtoshi R."/>
            <person name="Moran D.A.P."/>
            <person name="Shinohara A."/>
            <person name="Yoshida Y."/>
            <person name="Fujiwara M."/>
            <person name="Mori M."/>
            <person name="Tomita M."/>
            <person name="Arakawa K."/>
        </authorList>
    </citation>
    <scope>NUCLEOTIDE SEQUENCE [LARGE SCALE GENOMIC DNA]</scope>
</reference>
<sequence>MQCRRLTSEMPIKRTKERDCYLDWRFEIEIQKVLTRLSLLLEGFYIDVNDVYTESYWGQSMSNQFFMLQEIAKTDVFGPLLHLQSSFRGAPEPLHDCWICKLDFWHWIPNLVFPPRLGGFGHSEAIQTLCFKIALPSQARGF</sequence>
<dbReference type="Proteomes" id="UP000499080">
    <property type="component" value="Unassembled WGS sequence"/>
</dbReference>
<evidence type="ECO:0000313" key="2">
    <source>
        <dbReference type="Proteomes" id="UP000499080"/>
    </source>
</evidence>
<accession>A0A4Y2RQI0</accession>
<dbReference type="AlphaFoldDB" id="A0A4Y2RQI0"/>
<evidence type="ECO:0000313" key="1">
    <source>
        <dbReference type="EMBL" id="GBN78074.1"/>
    </source>
</evidence>